<dbReference type="RefSeq" id="WP_312746076.1">
    <property type="nucleotide sequence ID" value="NZ_CP116968.1"/>
</dbReference>
<protein>
    <submittedName>
        <fullName evidence="1">Uncharacterized protein</fullName>
    </submittedName>
</protein>
<evidence type="ECO:0000313" key="1">
    <source>
        <dbReference type="EMBL" id="WNM62498.1"/>
    </source>
</evidence>
<gene>
    <name evidence="1" type="ORF">PQG83_01770</name>
</gene>
<dbReference type="AlphaFoldDB" id="A0AA96GJD7"/>
<accession>A0AA96GJD7</accession>
<reference evidence="1 2" key="1">
    <citation type="submission" date="2023-01" db="EMBL/GenBank/DDBJ databases">
        <title>Cultivation and genomic characterization of new, ubiquitous marine nitrite-oxidizing bacteria from the Nitrospirales.</title>
        <authorList>
            <person name="Mueller A.J."/>
            <person name="Daebeler A."/>
            <person name="Herbold C.W."/>
            <person name="Kirkegaard R.H."/>
            <person name="Daims H."/>
        </authorList>
    </citation>
    <scope>NUCLEOTIDE SEQUENCE [LARGE SCALE GENOMIC DNA]</scope>
    <source>
        <strain evidence="1 2">DK</strain>
    </source>
</reference>
<dbReference type="KEGG" id="nneo:PQG83_01770"/>
<keyword evidence="2" id="KW-1185">Reference proteome</keyword>
<organism evidence="1 2">
    <name type="scientific">Candidatus Nitrospira neomarina</name>
    <dbReference type="NCBI Taxonomy" id="3020899"/>
    <lineage>
        <taxon>Bacteria</taxon>
        <taxon>Pseudomonadati</taxon>
        <taxon>Nitrospirota</taxon>
        <taxon>Nitrospiria</taxon>
        <taxon>Nitrospirales</taxon>
        <taxon>Nitrospiraceae</taxon>
        <taxon>Nitrospira</taxon>
    </lineage>
</organism>
<proteinExistence type="predicted"/>
<sequence length="41" mass="4786">MDDLELFELTNQDQNSSIFWLPRVKVRQEMGCVDGTNTELI</sequence>
<dbReference type="Proteomes" id="UP001302494">
    <property type="component" value="Chromosome"/>
</dbReference>
<name>A0AA96GJD7_9BACT</name>
<evidence type="ECO:0000313" key="2">
    <source>
        <dbReference type="Proteomes" id="UP001302494"/>
    </source>
</evidence>
<dbReference type="EMBL" id="CP116968">
    <property type="protein sequence ID" value="WNM62498.1"/>
    <property type="molecule type" value="Genomic_DNA"/>
</dbReference>